<dbReference type="AlphaFoldDB" id="I3SGJ9"/>
<accession>I3SGJ9</accession>
<evidence type="ECO:0000313" key="1">
    <source>
        <dbReference type="EMBL" id="AFK39391.1"/>
    </source>
</evidence>
<sequence length="49" mass="4816">MLTSLQASTTSVVATTPLRSGKAASISSIFTPLSASNAGSISSICKITG</sequence>
<dbReference type="EMBL" id="BT139596">
    <property type="protein sequence ID" value="AFK39391.1"/>
    <property type="molecule type" value="mRNA"/>
</dbReference>
<reference evidence="1" key="1">
    <citation type="submission" date="2012-05" db="EMBL/GenBank/DDBJ databases">
        <authorList>
            <person name="Krishnakumar V."/>
            <person name="Cheung F."/>
            <person name="Xiao Y."/>
            <person name="Chan A."/>
            <person name="Moskal W.A."/>
            <person name="Town C.D."/>
        </authorList>
    </citation>
    <scope>NUCLEOTIDE SEQUENCE</scope>
</reference>
<protein>
    <submittedName>
        <fullName evidence="1">Uncharacterized protein</fullName>
    </submittedName>
</protein>
<name>I3SGJ9_MEDTR</name>
<proteinExistence type="evidence at transcript level"/>
<organism evidence="1">
    <name type="scientific">Medicago truncatula</name>
    <name type="common">Barrel medic</name>
    <name type="synonym">Medicago tribuloides</name>
    <dbReference type="NCBI Taxonomy" id="3880"/>
    <lineage>
        <taxon>Eukaryota</taxon>
        <taxon>Viridiplantae</taxon>
        <taxon>Streptophyta</taxon>
        <taxon>Embryophyta</taxon>
        <taxon>Tracheophyta</taxon>
        <taxon>Spermatophyta</taxon>
        <taxon>Magnoliopsida</taxon>
        <taxon>eudicotyledons</taxon>
        <taxon>Gunneridae</taxon>
        <taxon>Pentapetalae</taxon>
        <taxon>rosids</taxon>
        <taxon>fabids</taxon>
        <taxon>Fabales</taxon>
        <taxon>Fabaceae</taxon>
        <taxon>Papilionoideae</taxon>
        <taxon>50 kb inversion clade</taxon>
        <taxon>NPAAA clade</taxon>
        <taxon>Hologalegina</taxon>
        <taxon>IRL clade</taxon>
        <taxon>Trifolieae</taxon>
        <taxon>Medicago</taxon>
    </lineage>
</organism>